<comment type="caution">
    <text evidence="1">The sequence shown here is derived from an EMBL/GenBank/DDBJ whole genome shotgun (WGS) entry which is preliminary data.</text>
</comment>
<proteinExistence type="predicted"/>
<protein>
    <submittedName>
        <fullName evidence="1">Uncharacterized protein</fullName>
    </submittedName>
</protein>
<dbReference type="AlphaFoldDB" id="A0A0F9QHQ3"/>
<sequence length="51" mass="5493">MARSAMVPFEIVNFDAPVPQEAIDLVAALLLDAVETAEKKDEHARTDASVP</sequence>
<evidence type="ECO:0000313" key="1">
    <source>
        <dbReference type="EMBL" id="KKN36557.1"/>
    </source>
</evidence>
<gene>
    <name evidence="1" type="ORF">LCGC14_0772260</name>
</gene>
<dbReference type="EMBL" id="LAZR01001957">
    <property type="protein sequence ID" value="KKN36557.1"/>
    <property type="molecule type" value="Genomic_DNA"/>
</dbReference>
<reference evidence="1" key="1">
    <citation type="journal article" date="2015" name="Nature">
        <title>Complex archaea that bridge the gap between prokaryotes and eukaryotes.</title>
        <authorList>
            <person name="Spang A."/>
            <person name="Saw J.H."/>
            <person name="Jorgensen S.L."/>
            <person name="Zaremba-Niedzwiedzka K."/>
            <person name="Martijn J."/>
            <person name="Lind A.E."/>
            <person name="van Eijk R."/>
            <person name="Schleper C."/>
            <person name="Guy L."/>
            <person name="Ettema T.J."/>
        </authorList>
    </citation>
    <scope>NUCLEOTIDE SEQUENCE</scope>
</reference>
<name>A0A0F9QHQ3_9ZZZZ</name>
<organism evidence="1">
    <name type="scientific">marine sediment metagenome</name>
    <dbReference type="NCBI Taxonomy" id="412755"/>
    <lineage>
        <taxon>unclassified sequences</taxon>
        <taxon>metagenomes</taxon>
        <taxon>ecological metagenomes</taxon>
    </lineage>
</organism>
<accession>A0A0F9QHQ3</accession>